<proteinExistence type="predicted"/>
<evidence type="ECO:0000313" key="3">
    <source>
        <dbReference type="EMBL" id="XBH18430.1"/>
    </source>
</evidence>
<evidence type="ECO:0000259" key="2">
    <source>
        <dbReference type="Pfam" id="PF14534"/>
    </source>
</evidence>
<keyword evidence="1" id="KW-0812">Transmembrane</keyword>
<accession>A0AAU7DLB1</accession>
<dbReference type="Gene3D" id="3.10.450.50">
    <property type="match status" value="1"/>
</dbReference>
<organism evidence="3">
    <name type="scientific">Telmatobacter sp. DSM 110680</name>
    <dbReference type="NCBI Taxonomy" id="3036704"/>
    <lineage>
        <taxon>Bacteria</taxon>
        <taxon>Pseudomonadati</taxon>
        <taxon>Acidobacteriota</taxon>
        <taxon>Terriglobia</taxon>
        <taxon>Terriglobales</taxon>
        <taxon>Acidobacteriaceae</taxon>
        <taxon>Telmatobacter</taxon>
    </lineage>
</organism>
<dbReference type="EMBL" id="CP121196">
    <property type="protein sequence ID" value="XBH18430.1"/>
    <property type="molecule type" value="Genomic_DNA"/>
</dbReference>
<feature type="domain" description="DUF4440" evidence="2">
    <location>
        <begin position="66"/>
        <end position="173"/>
    </location>
</feature>
<gene>
    <name evidence="3" type="ORF">P8935_03630</name>
</gene>
<keyword evidence="1" id="KW-0472">Membrane</keyword>
<evidence type="ECO:0000256" key="1">
    <source>
        <dbReference type="SAM" id="Phobius"/>
    </source>
</evidence>
<dbReference type="Pfam" id="PF14534">
    <property type="entry name" value="DUF4440"/>
    <property type="match status" value="1"/>
</dbReference>
<keyword evidence="1" id="KW-1133">Transmembrane helix</keyword>
<dbReference type="InterPro" id="IPR032710">
    <property type="entry name" value="NTF2-like_dom_sf"/>
</dbReference>
<protein>
    <submittedName>
        <fullName evidence="3">Nuclear transport factor 2 family protein</fullName>
    </submittedName>
</protein>
<name>A0AAU7DLB1_9BACT</name>
<reference evidence="3" key="1">
    <citation type="submission" date="2023-03" db="EMBL/GenBank/DDBJ databases">
        <title>Edaphobacter sp.</title>
        <authorList>
            <person name="Huber K.J."/>
            <person name="Papendorf J."/>
            <person name="Pilke C."/>
            <person name="Bunk B."/>
            <person name="Sproeer C."/>
            <person name="Pester M."/>
        </authorList>
    </citation>
    <scope>NUCLEOTIDE SEQUENCE</scope>
    <source>
        <strain evidence="3">DSM 110680</strain>
    </source>
</reference>
<dbReference type="SUPFAM" id="SSF54427">
    <property type="entry name" value="NTF2-like"/>
    <property type="match status" value="1"/>
</dbReference>
<sequence length="191" mass="20848">MTAQRIDPHDKSGLLSVTPMGIAKSTLRGCSSRYLAMGVAVLMMVGTAASVAAMGRAEKHETRHQIENLEDAWRSAILKGNIPAMDALLADDYMAITPTGILQSKEQALASLRAGSVHFKAIDLSDRKIRMYGTTALVTSRAEVAGTGPDGDISGSYRYTRVYVRDARGSWRIVSFEASKIRQFSDHRRSE</sequence>
<dbReference type="RefSeq" id="WP_348263655.1">
    <property type="nucleotide sequence ID" value="NZ_CP121196.1"/>
</dbReference>
<dbReference type="AlphaFoldDB" id="A0AAU7DLB1"/>
<feature type="transmembrane region" description="Helical" evidence="1">
    <location>
        <begin position="34"/>
        <end position="55"/>
    </location>
</feature>
<dbReference type="InterPro" id="IPR027843">
    <property type="entry name" value="DUF4440"/>
</dbReference>